<dbReference type="Pfam" id="PF11852">
    <property type="entry name" value="Pullul_strch_C"/>
    <property type="match status" value="1"/>
</dbReference>
<dbReference type="CDD" id="cd02860">
    <property type="entry name" value="E_set_Pullulanase"/>
    <property type="match status" value="1"/>
</dbReference>
<organism evidence="5 6">
    <name type="scientific">Nakamurella alba</name>
    <dbReference type="NCBI Taxonomy" id="2665158"/>
    <lineage>
        <taxon>Bacteria</taxon>
        <taxon>Bacillati</taxon>
        <taxon>Actinomycetota</taxon>
        <taxon>Actinomycetes</taxon>
        <taxon>Nakamurellales</taxon>
        <taxon>Nakamurellaceae</taxon>
        <taxon>Nakamurella</taxon>
    </lineage>
</organism>
<feature type="region of interest" description="Disordered" evidence="2">
    <location>
        <begin position="1604"/>
        <end position="1632"/>
    </location>
</feature>
<dbReference type="Gene3D" id="3.20.20.80">
    <property type="entry name" value="Glycosidases"/>
    <property type="match status" value="2"/>
</dbReference>
<dbReference type="InterPro" id="IPR011839">
    <property type="entry name" value="Pullul_strch"/>
</dbReference>
<dbReference type="NCBIfam" id="TIGR02103">
    <property type="entry name" value="pullul_strch"/>
    <property type="match status" value="1"/>
</dbReference>
<sequence>MHRSASARARTSRRRIRALAVLSGAAVVAGLLTPATATAVPVVTAADSPPSVTLAGSFQSELGCPEDWQPQCASTDLQAAGDGTWSASFALPSGSYEFKYAINHSWDEAYGANGGGGNIPVVIQGDTALTFTYDEETHLGTITPTAAQPGLNYNDRKMASDSLREDLTRERFYFVMTDRFANGDPTNDKGGYTADPGTEERLATGYDPTDKGFYHGGDLKGLTDKLDYIKGMGTTAVWLTPSFKNKPVQGEGVNVSAGYHGYWITDFTQIDPHLGTNDELKTLIDKAHAKGMKVFFDIITNHTADVISTPSEYISKETTPYKDAAGNEFNDLDYAAGDTFPELDPATSFPYVPTFPTAADETVKVPAWLNDPTYYHNRGNASFDGTEGDIYGDFVGLDDLFTENPTVRDGLIDVYKFWAEFGIDGFRIDTVKHVNTEFWQKFAPETRAAAAAAGKPQFFEFGEVYDADPAKMSYYTTTGGLQATLDFGFQSRAVGFGTGRATSELAELYAGDDWYTDADSNAYQLPTFLGNHDMGRVGYFLSSAGSSGDELLQRDLLTQQLMYLTRGQPVTYYGDEQGFVGDGGDKDARQDMFASQVASYNDDDLIGTDSTTAVDNYGTTNPVYQALAKLSKLRDAHPTLADGAQIPRYSSNSAGIFAVSRIDATKKVEYVVAINNATEAKTATFDVFNASGTYQGLWGGAKTARSTADKRLTVTVPPLTAMVWKATSALAKQSKAPTPVFTAAPGSTVGGRAAVSVAVPQGGFNQVTFAWRPAGTTAWKVLGTDDNAPYRVFHDVSGLAKGTVVEYRAILKDSSNNLSLARTSAVVGDPAPTATPGGAQNDPPETQPDTVTVAGDLDSEIGCPGDWQPDCEAAMMTFDANDGIWKATFDLPPGNYAYKVALNGSWTENYGAGAVRDGGNIPLTVGEDPVTFYYDPASHWITSDAQGPIITVAGSHQSELGCAGDWSPDCMRPWLQDPDGDGTYTFSTALIPPGSYEAKVAHGLSWDENYGLGGAAGGANIPFTVPPGAVTTFSYVLDTHVLTVTAAASTAADLSQSKAQWLNRNWIAWDLPDTANQWHYRLHYSSKGGLGLDATAVTGGSSIALTRSATGLPAALQGKHPNLAGYDALQLPSSAVRDKKLLAAILKGQVVVAAYDDAGKLMDATGVQLPWVLDDLYSGATKQALGIVWQGSIPIFKLWAPTAQKVQLVVGPPGSTREITLPMVQDDKGTWWGAADPRWKGGTYRYKVTVYVPSTGKVETNLVTDPYSVALTTNSAKSVIANLSDASLKPAGWDKLAKPALPQPVDSSIYELHVRDFSISDTTVPAAHRGTYLAFTDTGSAGMQHLKALADAGMNTLHLLPVFDIATIEEDRSKQQTPACDLPALTAADPAGEEQQACTSAVAATDGFNWGYDPYHYTTPEGSYSTNPSGTTRTKEFRQMVAGINGAGMRVVMDVVYNHTAASGQDPKSVLDRIVPGYYQRLSATGAVENSTCCSNTAPEHAMMGKLVVDSVVTWAKQYKVDGFRFDLMGHHPKANLLAVRAALDKLTVAKDGVDGKKIYVYGEGWNFGEVADNALFEQATQANMAGTGIGTFNDRLRDSVRGGGPFDENPGKQGFGSGLYTDPNTGGDKGSADEQLATLLLDQDRIKVGLVGNLAGYTFTDATGATVTGADIDYNGAPTGYTAQPSETINYVDAHDNETLFDALTYKLPVGTAMADKVRMNTLSLSTVALSQGPMFWHAGADLLRSKSLDRDSYNSGDWFNRIDWTGTESTFGSGLPPEAANSAKWPYMTPLLADPANKPAAADIQAAGAGALDVLELRYSSPLFRLGSASLIQQKVSFLTSGPDQTPGVIAMQIDDRVGADVDPALQRVVVVFNASPDAQSVAVDGAAGLSLSPIQAGGSDPVVKGATVGADAVTVPGRTVAVFVQS</sequence>
<dbReference type="Gene3D" id="2.60.40.10">
    <property type="entry name" value="Immunoglobulins"/>
    <property type="match status" value="4"/>
</dbReference>
<dbReference type="Pfam" id="PF17967">
    <property type="entry name" value="Pullulanase_N2"/>
    <property type="match status" value="1"/>
</dbReference>
<dbReference type="Gene3D" id="2.60.40.1130">
    <property type="entry name" value="Rab geranylgeranyltransferase alpha-subunit, insert domain"/>
    <property type="match status" value="1"/>
</dbReference>
<proteinExistence type="inferred from homology"/>
<evidence type="ECO:0000313" key="5">
    <source>
        <dbReference type="EMBL" id="MTD16233.1"/>
    </source>
</evidence>
<dbReference type="InterPro" id="IPR006311">
    <property type="entry name" value="TAT_signal"/>
</dbReference>
<dbReference type="Pfam" id="PF22058">
    <property type="entry name" value="X25_BaPul_like"/>
    <property type="match status" value="3"/>
</dbReference>
<dbReference type="InterPro" id="IPR013780">
    <property type="entry name" value="Glyco_hydro_b"/>
</dbReference>
<dbReference type="SUPFAM" id="SSF51011">
    <property type="entry name" value="Glycosyl hydrolase domain"/>
    <property type="match status" value="1"/>
</dbReference>
<dbReference type="InterPro" id="IPR004193">
    <property type="entry name" value="Glyco_hydro_13_N"/>
</dbReference>
<dbReference type="CDD" id="cd11339">
    <property type="entry name" value="AmyAc_bac_CMD_like_2"/>
    <property type="match status" value="1"/>
</dbReference>
<dbReference type="Pfam" id="PF02922">
    <property type="entry name" value="CBM_48"/>
    <property type="match status" value="1"/>
</dbReference>
<feature type="signal peptide" evidence="3">
    <location>
        <begin position="1"/>
        <end position="39"/>
    </location>
</feature>
<evidence type="ECO:0000313" key="6">
    <source>
        <dbReference type="Proteomes" id="UP000460221"/>
    </source>
</evidence>
<dbReference type="InterPro" id="IPR013783">
    <property type="entry name" value="Ig-like_fold"/>
</dbReference>
<dbReference type="CDD" id="cd11341">
    <property type="entry name" value="AmyAc_Pullulanase_LD-like"/>
    <property type="match status" value="1"/>
</dbReference>
<dbReference type="GO" id="GO:0043169">
    <property type="term" value="F:cation binding"/>
    <property type="evidence" value="ECO:0007669"/>
    <property type="project" value="InterPro"/>
</dbReference>
<dbReference type="SUPFAM" id="SSF81296">
    <property type="entry name" value="E set domains"/>
    <property type="match status" value="3"/>
</dbReference>
<dbReference type="CDD" id="cd12962">
    <property type="entry name" value="X25_BaPul_like"/>
    <property type="match status" value="3"/>
</dbReference>
<dbReference type="PROSITE" id="PS51318">
    <property type="entry name" value="TAT"/>
    <property type="match status" value="1"/>
</dbReference>
<protein>
    <submittedName>
        <fullName evidence="5">Pullulanase-type alpha-1,6-glucosidase</fullName>
    </submittedName>
</protein>
<evidence type="ECO:0000256" key="3">
    <source>
        <dbReference type="SAM" id="SignalP"/>
    </source>
</evidence>
<reference evidence="5 6" key="1">
    <citation type="submission" date="2019-11" db="EMBL/GenBank/DDBJ databases">
        <authorList>
            <person name="Jiang L.-Q."/>
        </authorList>
    </citation>
    <scope>NUCLEOTIDE SEQUENCE [LARGE SCALE GENOMIC DNA]</scope>
    <source>
        <strain evidence="5 6">YIM 132087</strain>
    </source>
</reference>
<dbReference type="Proteomes" id="UP000460221">
    <property type="component" value="Unassembled WGS sequence"/>
</dbReference>
<dbReference type="Gene3D" id="2.60.40.1180">
    <property type="entry name" value="Golgi alpha-mannosidase II"/>
    <property type="match status" value="2"/>
</dbReference>
<comment type="caution">
    <text evidence="5">The sequence shown here is derived from an EMBL/GenBank/DDBJ whole genome shotgun (WGS) entry which is preliminary data.</text>
</comment>
<feature type="region of interest" description="Disordered" evidence="2">
    <location>
        <begin position="827"/>
        <end position="849"/>
    </location>
</feature>
<dbReference type="InterPro" id="IPR006047">
    <property type="entry name" value="GH13_cat_dom"/>
</dbReference>
<dbReference type="GO" id="GO:0005975">
    <property type="term" value="P:carbohydrate metabolic process"/>
    <property type="evidence" value="ECO:0007669"/>
    <property type="project" value="InterPro"/>
</dbReference>
<evidence type="ECO:0000256" key="1">
    <source>
        <dbReference type="ARBA" id="ARBA00008061"/>
    </source>
</evidence>
<dbReference type="PANTHER" id="PTHR43002">
    <property type="entry name" value="GLYCOGEN DEBRANCHING ENZYME"/>
    <property type="match status" value="1"/>
</dbReference>
<dbReference type="InterPro" id="IPR040671">
    <property type="entry name" value="Pullulanase_N2"/>
</dbReference>
<name>A0A7K1FSS8_9ACTN</name>
<evidence type="ECO:0000256" key="2">
    <source>
        <dbReference type="SAM" id="MobiDB-lite"/>
    </source>
</evidence>
<dbReference type="InterPro" id="IPR017853">
    <property type="entry name" value="GH"/>
</dbReference>
<dbReference type="SMART" id="SM00642">
    <property type="entry name" value="Aamy"/>
    <property type="match status" value="1"/>
</dbReference>
<keyword evidence="3" id="KW-0732">Signal</keyword>
<dbReference type="EMBL" id="WLYK01000008">
    <property type="protein sequence ID" value="MTD16233.1"/>
    <property type="molecule type" value="Genomic_DNA"/>
</dbReference>
<dbReference type="Pfam" id="PF00128">
    <property type="entry name" value="Alpha-amylase"/>
    <property type="match status" value="1"/>
</dbReference>
<evidence type="ECO:0000259" key="4">
    <source>
        <dbReference type="SMART" id="SM00642"/>
    </source>
</evidence>
<dbReference type="Pfam" id="PF02806">
    <property type="entry name" value="Alpha-amylase_C"/>
    <property type="match status" value="1"/>
</dbReference>
<comment type="similarity">
    <text evidence="1">Belongs to the glycosyl hydrolase 13 family.</text>
</comment>
<feature type="domain" description="Glycosyl hydrolase family 13 catalytic" evidence="4">
    <location>
        <begin position="174"/>
        <end position="634"/>
    </location>
</feature>
<dbReference type="InterPro" id="IPR024561">
    <property type="entry name" value="Pullul_strch_C"/>
</dbReference>
<accession>A0A7K1FSS8</accession>
<dbReference type="InterPro" id="IPR054409">
    <property type="entry name" value="X25_BaPul-like"/>
</dbReference>
<dbReference type="GO" id="GO:0051060">
    <property type="term" value="F:pullulanase activity"/>
    <property type="evidence" value="ECO:0007669"/>
    <property type="project" value="InterPro"/>
</dbReference>
<feature type="chain" id="PRO_5029897564" evidence="3">
    <location>
        <begin position="40"/>
        <end position="1929"/>
    </location>
</feature>
<gene>
    <name evidence="5" type="primary">pulA</name>
    <name evidence="5" type="ORF">GIS00_20040</name>
</gene>
<dbReference type="RefSeq" id="WP_154770173.1">
    <property type="nucleotide sequence ID" value="NZ_WLYK01000008.1"/>
</dbReference>
<dbReference type="SUPFAM" id="SSF51445">
    <property type="entry name" value="(Trans)glycosidases"/>
    <property type="match status" value="2"/>
</dbReference>
<dbReference type="InterPro" id="IPR014756">
    <property type="entry name" value="Ig_E-set"/>
</dbReference>
<dbReference type="InterPro" id="IPR006048">
    <property type="entry name" value="A-amylase/branching_C"/>
</dbReference>
<keyword evidence="6" id="KW-1185">Reference proteome</keyword>